<dbReference type="Proteomes" id="UP001162483">
    <property type="component" value="Unassembled WGS sequence"/>
</dbReference>
<proteinExistence type="predicted"/>
<accession>A0ABN9CMF8</accession>
<name>A0ABN9CMF8_9NEOB</name>
<protein>
    <submittedName>
        <fullName evidence="1">Uncharacterized protein</fullName>
    </submittedName>
</protein>
<gene>
    <name evidence="1" type="ORF">SPARVUS_LOCUS5291458</name>
</gene>
<evidence type="ECO:0000313" key="2">
    <source>
        <dbReference type="Proteomes" id="UP001162483"/>
    </source>
</evidence>
<comment type="caution">
    <text evidence="1">The sequence shown here is derived from an EMBL/GenBank/DDBJ whole genome shotgun (WGS) entry which is preliminary data.</text>
</comment>
<feature type="non-terminal residue" evidence="1">
    <location>
        <position position="50"/>
    </location>
</feature>
<evidence type="ECO:0000313" key="1">
    <source>
        <dbReference type="EMBL" id="CAI9560647.1"/>
    </source>
</evidence>
<dbReference type="EMBL" id="CATNWA010010793">
    <property type="protein sequence ID" value="CAI9560647.1"/>
    <property type="molecule type" value="Genomic_DNA"/>
</dbReference>
<keyword evidence="2" id="KW-1185">Reference proteome</keyword>
<organism evidence="1 2">
    <name type="scientific">Staurois parvus</name>
    <dbReference type="NCBI Taxonomy" id="386267"/>
    <lineage>
        <taxon>Eukaryota</taxon>
        <taxon>Metazoa</taxon>
        <taxon>Chordata</taxon>
        <taxon>Craniata</taxon>
        <taxon>Vertebrata</taxon>
        <taxon>Euteleostomi</taxon>
        <taxon>Amphibia</taxon>
        <taxon>Batrachia</taxon>
        <taxon>Anura</taxon>
        <taxon>Neobatrachia</taxon>
        <taxon>Ranoidea</taxon>
        <taxon>Ranidae</taxon>
        <taxon>Staurois</taxon>
    </lineage>
</organism>
<reference evidence="1" key="1">
    <citation type="submission" date="2023-05" db="EMBL/GenBank/DDBJ databases">
        <authorList>
            <person name="Stuckert A."/>
        </authorList>
    </citation>
    <scope>NUCLEOTIDE SEQUENCE</scope>
</reference>
<sequence length="50" mass="5489">MSYQSAPELDITFLGKADPGNIRLPLGGSGRNCFPAGANWIVLCWFFFLP</sequence>